<dbReference type="OrthoDB" id="5515148at2"/>
<proteinExistence type="predicted"/>
<dbReference type="KEGG" id="mbd:MEBOL_007530"/>
<evidence type="ECO:0008006" key="4">
    <source>
        <dbReference type="Google" id="ProtNLM"/>
    </source>
</evidence>
<evidence type="ECO:0000313" key="2">
    <source>
        <dbReference type="EMBL" id="ATB34029.1"/>
    </source>
</evidence>
<dbReference type="AlphaFoldDB" id="A0A250IQK1"/>
<name>A0A250IQK1_9BACT</name>
<feature type="transmembrane region" description="Helical" evidence="1">
    <location>
        <begin position="137"/>
        <end position="156"/>
    </location>
</feature>
<protein>
    <recommendedName>
        <fullName evidence="4">Zinc-finger domain-containing protein</fullName>
    </recommendedName>
</protein>
<dbReference type="EMBL" id="CP022163">
    <property type="protein sequence ID" value="ATB34029.1"/>
    <property type="molecule type" value="Genomic_DNA"/>
</dbReference>
<keyword evidence="3" id="KW-1185">Reference proteome</keyword>
<dbReference type="Proteomes" id="UP000217289">
    <property type="component" value="Chromosome"/>
</dbReference>
<reference evidence="2 3" key="1">
    <citation type="submission" date="2017-06" db="EMBL/GenBank/DDBJ databases">
        <authorList>
            <person name="Kim H.J."/>
            <person name="Triplett B.A."/>
        </authorList>
    </citation>
    <scope>NUCLEOTIDE SEQUENCE [LARGE SCALE GENOMIC DNA]</scope>
    <source>
        <strain evidence="2 3">DSM 14713</strain>
    </source>
</reference>
<keyword evidence="1" id="KW-0472">Membrane</keyword>
<sequence>MTPESTQCPDLEALFTELEEGAGPCLEHAKGCPLCSAILEEHRLLEKDLFRLTDPLPPPDLVHQVMARVSAEPPPLRRELWTGVTILAVSLLVGLGVLLSNDAALSSAGTGLARSMVSSRAAFEALRSGANALWNTAAAPVAVMLALLLFSSLFGIKRLAGHSLPPSEA</sequence>
<dbReference type="RefSeq" id="WP_095981979.1">
    <property type="nucleotide sequence ID" value="NZ_CP022163.1"/>
</dbReference>
<evidence type="ECO:0000256" key="1">
    <source>
        <dbReference type="SAM" id="Phobius"/>
    </source>
</evidence>
<feature type="transmembrane region" description="Helical" evidence="1">
    <location>
        <begin position="80"/>
        <end position="99"/>
    </location>
</feature>
<gene>
    <name evidence="2" type="ORF">MEBOL_007530</name>
</gene>
<keyword evidence="1" id="KW-0812">Transmembrane</keyword>
<evidence type="ECO:0000313" key="3">
    <source>
        <dbReference type="Proteomes" id="UP000217289"/>
    </source>
</evidence>
<accession>A0A250IQK1</accession>
<organism evidence="2 3">
    <name type="scientific">Melittangium boletus DSM 14713</name>
    <dbReference type="NCBI Taxonomy" id="1294270"/>
    <lineage>
        <taxon>Bacteria</taxon>
        <taxon>Pseudomonadati</taxon>
        <taxon>Myxococcota</taxon>
        <taxon>Myxococcia</taxon>
        <taxon>Myxococcales</taxon>
        <taxon>Cystobacterineae</taxon>
        <taxon>Archangiaceae</taxon>
        <taxon>Melittangium</taxon>
    </lineage>
</organism>
<keyword evidence="1" id="KW-1133">Transmembrane helix</keyword>